<dbReference type="CDD" id="cd13853">
    <property type="entry name" value="CuRO_1_Tth-MCO_like"/>
    <property type="match status" value="1"/>
</dbReference>
<evidence type="ECO:0000313" key="9">
    <source>
        <dbReference type="Proteomes" id="UP001162031"/>
    </source>
</evidence>
<dbReference type="SUPFAM" id="SSF49503">
    <property type="entry name" value="Cupredoxins"/>
    <property type="match status" value="3"/>
</dbReference>
<gene>
    <name evidence="8" type="ORF">HBR001_LOCUS2511</name>
</gene>
<feature type="domain" description="Plastocyanin-like" evidence="6">
    <location>
        <begin position="513"/>
        <end position="591"/>
    </location>
</feature>
<accession>A0AAV0TG77</accession>
<dbReference type="PANTHER" id="PTHR11709:SF518">
    <property type="entry name" value="MULTICOPPER OXIDASE"/>
    <property type="match status" value="1"/>
</dbReference>
<dbReference type="Gene3D" id="2.60.40.420">
    <property type="entry name" value="Cupredoxins - blue copper proteins"/>
    <property type="match status" value="3"/>
</dbReference>
<dbReference type="PANTHER" id="PTHR11709">
    <property type="entry name" value="MULTI-COPPER OXIDASE"/>
    <property type="match status" value="1"/>
</dbReference>
<feature type="domain" description="Plastocyanin-like" evidence="7">
    <location>
        <begin position="89"/>
        <end position="196"/>
    </location>
</feature>
<protein>
    <recommendedName>
        <fullName evidence="10">Plastocyanin-like domain-containing protein</fullName>
    </recommendedName>
</protein>
<feature type="signal peptide" evidence="5">
    <location>
        <begin position="1"/>
        <end position="21"/>
    </location>
</feature>
<sequence>MRASVFLEGIFFSVALDAITALHDYQALRQPTIYESDCVKQWTKLKPSGSAGAYSEMEDLPTAKNGTGELQVKLSVQVKRFTSDYVDFTTRSYNGLLPGPAIKVCPGDRLVVTLVNLLGAGTNNNTNLHVHGMHVSPMGDADNVAPIVEPRGQRKYVYDIGPDHPAGTFWYHSHSHGNVNSQLNGMMAGALIVADRPADFSTDLAAMDDLVMILQAVCVENCHNVHDDIQYAIENTRNSSSSQLGHVDTLDKKSQTRTVWMTDLEIAEDDADVPLNDTSLPTVFVNGQYLPTLDLLVGEYKRLRLINAIANNIIELVVSGDSSCALYVLAMDGIYFNKPKAKDVVVIPPGGRADVAITCADSGEFYLETDCASSRNELLGRVNQHRIPSQRIVTIKVSEEDEDSDASKRFVATTLVSTLPKRPSYMENTIGSANSASTIAGRNKYDFEFSVWMEKGMMMYGVNHKKLDMTYINHSMPVNELQEWRLSVRDYRKPEIWSCDADSGSAKSSQCRTMNHPFHIHSTHFQVSDMDTDTDPDGEMFEVGEWRDTLPLFRGKVWIRFTPRDHMVGNILAHCHMASHGDAGMSQLVKVYARPDKGEEGEGGGDASTSDSDEDKYDTEGMDDSADAAEIDTTDEDEVDSTSDAGEDDEESQAEAASESDADEGGGRNKNTSDEVE</sequence>
<dbReference type="InterPro" id="IPR011706">
    <property type="entry name" value="Cu-oxidase_C"/>
</dbReference>
<dbReference type="InterPro" id="IPR002355">
    <property type="entry name" value="Cu_oxidase_Cu_BS"/>
</dbReference>
<feature type="compositionally biased region" description="Acidic residues" evidence="4">
    <location>
        <begin position="611"/>
        <end position="664"/>
    </location>
</feature>
<evidence type="ECO:0000256" key="5">
    <source>
        <dbReference type="SAM" id="SignalP"/>
    </source>
</evidence>
<dbReference type="GO" id="GO:0016491">
    <property type="term" value="F:oxidoreductase activity"/>
    <property type="evidence" value="ECO:0007669"/>
    <property type="project" value="UniProtKB-KW"/>
</dbReference>
<dbReference type="InterPro" id="IPR011707">
    <property type="entry name" value="Cu-oxidase-like_N"/>
</dbReference>
<evidence type="ECO:0000256" key="3">
    <source>
        <dbReference type="ARBA" id="ARBA00023002"/>
    </source>
</evidence>
<dbReference type="GO" id="GO:0005507">
    <property type="term" value="F:copper ion binding"/>
    <property type="evidence" value="ECO:0007669"/>
    <property type="project" value="InterPro"/>
</dbReference>
<feature type="compositionally biased region" description="Basic and acidic residues" evidence="4">
    <location>
        <begin position="665"/>
        <end position="677"/>
    </location>
</feature>
<dbReference type="PROSITE" id="PS00080">
    <property type="entry name" value="MULTICOPPER_OXIDASE2"/>
    <property type="match status" value="1"/>
</dbReference>
<feature type="chain" id="PRO_5043336972" description="Plastocyanin-like domain-containing protein" evidence="5">
    <location>
        <begin position="22"/>
        <end position="677"/>
    </location>
</feature>
<evidence type="ECO:0000256" key="2">
    <source>
        <dbReference type="ARBA" id="ARBA00022723"/>
    </source>
</evidence>
<comment type="caution">
    <text evidence="8">The sequence shown here is derived from an EMBL/GenBank/DDBJ whole genome shotgun (WGS) entry which is preliminary data.</text>
</comment>
<evidence type="ECO:0000259" key="7">
    <source>
        <dbReference type="Pfam" id="PF07732"/>
    </source>
</evidence>
<dbReference type="EMBL" id="CANTFL010000332">
    <property type="protein sequence ID" value="CAI5720969.1"/>
    <property type="molecule type" value="Genomic_DNA"/>
</dbReference>
<keyword evidence="2" id="KW-0479">Metal-binding</keyword>
<dbReference type="Proteomes" id="UP001162031">
    <property type="component" value="Unassembled WGS sequence"/>
</dbReference>
<comment type="similarity">
    <text evidence="1">Belongs to the multicopper oxidase family.</text>
</comment>
<keyword evidence="9" id="KW-1185">Reference proteome</keyword>
<dbReference type="AlphaFoldDB" id="A0AAV0TG77"/>
<dbReference type="Pfam" id="PF07731">
    <property type="entry name" value="Cu-oxidase_2"/>
    <property type="match status" value="1"/>
</dbReference>
<reference evidence="8" key="1">
    <citation type="submission" date="2022-12" db="EMBL/GenBank/DDBJ databases">
        <authorList>
            <person name="Webb A."/>
        </authorList>
    </citation>
    <scope>NUCLEOTIDE SEQUENCE</scope>
    <source>
        <strain evidence="8">Hp1</strain>
    </source>
</reference>
<name>A0AAV0TG77_HYABA</name>
<proteinExistence type="inferred from homology"/>
<dbReference type="InterPro" id="IPR008972">
    <property type="entry name" value="Cupredoxin"/>
</dbReference>
<feature type="region of interest" description="Disordered" evidence="4">
    <location>
        <begin position="596"/>
        <end position="677"/>
    </location>
</feature>
<organism evidence="8 9">
    <name type="scientific">Hyaloperonospora brassicae</name>
    <name type="common">Brassica downy mildew</name>
    <name type="synonym">Peronospora brassicae</name>
    <dbReference type="NCBI Taxonomy" id="162125"/>
    <lineage>
        <taxon>Eukaryota</taxon>
        <taxon>Sar</taxon>
        <taxon>Stramenopiles</taxon>
        <taxon>Oomycota</taxon>
        <taxon>Peronosporomycetes</taxon>
        <taxon>Peronosporales</taxon>
        <taxon>Peronosporaceae</taxon>
        <taxon>Hyaloperonospora</taxon>
    </lineage>
</organism>
<keyword evidence="3" id="KW-0560">Oxidoreductase</keyword>
<evidence type="ECO:0000256" key="1">
    <source>
        <dbReference type="ARBA" id="ARBA00010609"/>
    </source>
</evidence>
<evidence type="ECO:0000256" key="4">
    <source>
        <dbReference type="SAM" id="MobiDB-lite"/>
    </source>
</evidence>
<evidence type="ECO:0000313" key="8">
    <source>
        <dbReference type="EMBL" id="CAI5720969.1"/>
    </source>
</evidence>
<evidence type="ECO:0000259" key="6">
    <source>
        <dbReference type="Pfam" id="PF07731"/>
    </source>
</evidence>
<evidence type="ECO:0008006" key="10">
    <source>
        <dbReference type="Google" id="ProtNLM"/>
    </source>
</evidence>
<dbReference type="InterPro" id="IPR045087">
    <property type="entry name" value="Cu-oxidase_fam"/>
</dbReference>
<dbReference type="Pfam" id="PF07732">
    <property type="entry name" value="Cu-oxidase_3"/>
    <property type="match status" value="1"/>
</dbReference>
<keyword evidence="5" id="KW-0732">Signal</keyword>